<dbReference type="CDD" id="cd00053">
    <property type="entry name" value="EGF"/>
    <property type="match status" value="2"/>
</dbReference>
<dbReference type="InterPro" id="IPR000742">
    <property type="entry name" value="EGF"/>
</dbReference>
<dbReference type="Pfam" id="PF11598">
    <property type="entry name" value="COMP"/>
    <property type="match status" value="1"/>
</dbReference>
<dbReference type="SUPFAM" id="SSF57184">
    <property type="entry name" value="Growth factor receptor domain"/>
    <property type="match status" value="1"/>
</dbReference>
<evidence type="ECO:0000256" key="1">
    <source>
        <dbReference type="ARBA" id="ARBA00022536"/>
    </source>
</evidence>
<evidence type="ECO:0000256" key="3">
    <source>
        <dbReference type="PROSITE-ProRule" id="PRU00076"/>
    </source>
</evidence>
<dbReference type="PANTHER" id="PTHR10199">
    <property type="entry name" value="THROMBOSPONDIN"/>
    <property type="match status" value="1"/>
</dbReference>
<evidence type="ECO:0000313" key="5">
    <source>
        <dbReference type="EMBL" id="JAG72159.1"/>
    </source>
</evidence>
<dbReference type="AlphaFoldDB" id="A0A0C9QP15"/>
<evidence type="ECO:0000259" key="4">
    <source>
        <dbReference type="PROSITE" id="PS50026"/>
    </source>
</evidence>
<comment type="caution">
    <text evidence="3">Lacks conserved residue(s) required for the propagation of feature annotation.</text>
</comment>
<sequence length="441" mass="49946">MVGLRGVATTLLLTTFSVIVIAITYDEGLTRSFEEAQNDDVFAIVVRHPREKKFSHHAGKQTLMATKYGNPTTKFLFMFDSTLDRVILETVIDKSDGRQEIEIGIVNGSEPKRTIIFMVHQKKPNSKMEVYVDCHLIGSIPLNVTFREAMDQRLEESTFQVFRERKYSLKIYRGSRIRDGWKHADCLSNNLRDVDYDFASSNVSTRVRRRGDQPSIHTIDEINGCIGERTLIKTLNSLIEFTKRIWEELQINTQETRYIRKLVEECNACKPGFIVMPTTPPPPPRPTCSYNPPHCHAAAACRDTVSGPTCVCPPGWMGNGIQCERVRTCQENPCFQGVRCEDSSRGYRCGSCPPGFTGDGERCSRVMNHCERNPCGHGGSCHPHQEHPYFRCQGCLSGFVLVGSECRDVDECDLHNPCGPQQECKNTPGSYRCDRPTWNNY</sequence>
<dbReference type="GO" id="GO:0005509">
    <property type="term" value="F:calcium ion binding"/>
    <property type="evidence" value="ECO:0007669"/>
    <property type="project" value="InterPro"/>
</dbReference>
<feature type="domain" description="EGF-like" evidence="4">
    <location>
        <begin position="284"/>
        <end position="324"/>
    </location>
</feature>
<dbReference type="InterPro" id="IPR024665">
    <property type="entry name" value="TSP/COMP_CC"/>
</dbReference>
<keyword evidence="1 3" id="KW-0245">EGF-like domain</keyword>
<dbReference type="Gene3D" id="2.10.25.10">
    <property type="entry name" value="Laminin"/>
    <property type="match status" value="4"/>
</dbReference>
<dbReference type="CDD" id="cd00054">
    <property type="entry name" value="EGF_CA"/>
    <property type="match status" value="1"/>
</dbReference>
<dbReference type="PROSITE" id="PS01186">
    <property type="entry name" value="EGF_2"/>
    <property type="match status" value="1"/>
</dbReference>
<proteinExistence type="predicted"/>
<dbReference type="InterPro" id="IPR024731">
    <property type="entry name" value="NELL2-like_EGF"/>
</dbReference>
<feature type="domain" description="EGF-like" evidence="4">
    <location>
        <begin position="366"/>
        <end position="405"/>
    </location>
</feature>
<dbReference type="SMART" id="SM00181">
    <property type="entry name" value="EGF"/>
    <property type="match status" value="3"/>
</dbReference>
<dbReference type="CDD" id="cd16081">
    <property type="entry name" value="TSPcc_insect"/>
    <property type="match status" value="1"/>
</dbReference>
<name>A0A0C9QP15_9HYME</name>
<dbReference type="SMART" id="SM00179">
    <property type="entry name" value="EGF_CA"/>
    <property type="match status" value="4"/>
</dbReference>
<evidence type="ECO:0000256" key="2">
    <source>
        <dbReference type="ARBA" id="ARBA00023157"/>
    </source>
</evidence>
<feature type="domain" description="EGF-like" evidence="4">
    <location>
        <begin position="325"/>
        <end position="364"/>
    </location>
</feature>
<dbReference type="Pfam" id="PF12947">
    <property type="entry name" value="EGF_3"/>
    <property type="match status" value="1"/>
</dbReference>
<keyword evidence="2 3" id="KW-1015">Disulfide bond</keyword>
<dbReference type="InterPro" id="IPR001881">
    <property type="entry name" value="EGF-like_Ca-bd_dom"/>
</dbReference>
<organism evidence="5">
    <name type="scientific">Fopius arisanus</name>
    <dbReference type="NCBI Taxonomy" id="64838"/>
    <lineage>
        <taxon>Eukaryota</taxon>
        <taxon>Metazoa</taxon>
        <taxon>Ecdysozoa</taxon>
        <taxon>Arthropoda</taxon>
        <taxon>Hexapoda</taxon>
        <taxon>Insecta</taxon>
        <taxon>Pterygota</taxon>
        <taxon>Neoptera</taxon>
        <taxon>Endopterygota</taxon>
        <taxon>Hymenoptera</taxon>
        <taxon>Apocrita</taxon>
        <taxon>Ichneumonoidea</taxon>
        <taxon>Braconidae</taxon>
        <taxon>Opiinae</taxon>
        <taxon>Fopius</taxon>
    </lineage>
</organism>
<accession>A0A0C9QP15</accession>
<dbReference type="PROSITE" id="PS01187">
    <property type="entry name" value="EGF_CA"/>
    <property type="match status" value="1"/>
</dbReference>
<dbReference type="PROSITE" id="PS50026">
    <property type="entry name" value="EGF_3"/>
    <property type="match status" value="3"/>
</dbReference>
<dbReference type="PANTHER" id="PTHR10199:SF100">
    <property type="entry name" value="THROMBOSPONDIN, ISOFORM A"/>
    <property type="match status" value="1"/>
</dbReference>
<dbReference type="InterPro" id="IPR009030">
    <property type="entry name" value="Growth_fac_rcpt_cys_sf"/>
</dbReference>
<dbReference type="EMBL" id="GBYB01002392">
    <property type="protein sequence ID" value="JAG72159.1"/>
    <property type="molecule type" value="Transcribed_RNA"/>
</dbReference>
<reference evidence="5" key="1">
    <citation type="submission" date="2015-01" db="EMBL/GenBank/DDBJ databases">
        <title>Transcriptome Assembly of Fopius arisanus.</title>
        <authorList>
            <person name="Geib S."/>
        </authorList>
    </citation>
    <scope>NUCLEOTIDE SEQUENCE</scope>
</reference>
<gene>
    <name evidence="5" type="primary">thbs4</name>
    <name evidence="5" type="ORF">g.23187</name>
</gene>
<dbReference type="SUPFAM" id="SSF57196">
    <property type="entry name" value="EGF/Laminin"/>
    <property type="match status" value="1"/>
</dbReference>
<feature type="disulfide bond" evidence="3">
    <location>
        <begin position="375"/>
        <end position="392"/>
    </location>
</feature>
<protein>
    <submittedName>
        <fullName evidence="5">Thbs4 protein</fullName>
    </submittedName>
</protein>
<dbReference type="InterPro" id="IPR018097">
    <property type="entry name" value="EGF_Ca-bd_CS"/>
</dbReference>